<reference evidence="6 7" key="1">
    <citation type="journal article" date="2023" name="Microbiol. Spectr.">
        <title>Symbiosis of Carpenter Bees with Uncharacterized Lactic Acid Bacteria Showing NAD Auxotrophy.</title>
        <authorList>
            <person name="Kawasaki S."/>
            <person name="Ozawa K."/>
            <person name="Mori T."/>
            <person name="Yamamoto A."/>
            <person name="Ito M."/>
            <person name="Ohkuma M."/>
            <person name="Sakamoto M."/>
            <person name="Matsutani M."/>
        </authorList>
    </citation>
    <scope>NUCLEOTIDE SEQUENCE [LARGE SCALE GENOMIC DNA]</scope>
    <source>
        <strain evidence="6 7">KimC2</strain>
    </source>
</reference>
<keyword evidence="4" id="KW-0804">Transcription</keyword>
<dbReference type="Pfam" id="PF00126">
    <property type="entry name" value="HTH_1"/>
    <property type="match status" value="1"/>
</dbReference>
<dbReference type="GO" id="GO:0003700">
    <property type="term" value="F:DNA-binding transcription factor activity"/>
    <property type="evidence" value="ECO:0007669"/>
    <property type="project" value="InterPro"/>
</dbReference>
<evidence type="ECO:0000256" key="1">
    <source>
        <dbReference type="ARBA" id="ARBA00009437"/>
    </source>
</evidence>
<dbReference type="InterPro" id="IPR036388">
    <property type="entry name" value="WH-like_DNA-bd_sf"/>
</dbReference>
<feature type="domain" description="HTH lysR-type" evidence="5">
    <location>
        <begin position="2"/>
        <end position="59"/>
    </location>
</feature>
<dbReference type="SUPFAM" id="SSF46785">
    <property type="entry name" value="Winged helix' DNA-binding domain"/>
    <property type="match status" value="1"/>
</dbReference>
<dbReference type="KEGG" id="xak:KIMC2_00580"/>
<sequence length="288" mass="33053">MIDNYLLEELVTFKETKTLAATAEKLNLTQPSVTRGMQKLESVLGVQLFDRQPNRITLTEIGEVAAKEAKKALKANQDLVNTVQNFARSKEVFRIGMTIPGPMLALEQVKLTTKIEIEQNLQSNDAVERLLKDHMFTAIFSNQELMTKDIESRCVGIERLIVNLDQFMYHANQETITFKELKGLSFIVLRAIGPWSQMIQESIPDATFMYQEEQNALAKLTKYSNFPYFTTNLSKLSSFWVKRLDYDDRVSIPISDESAQMPIYVSYLKQDRKKVLPLIKAVTDEWPN</sequence>
<keyword evidence="7" id="KW-1185">Reference proteome</keyword>
<keyword evidence="2" id="KW-0805">Transcription regulation</keyword>
<dbReference type="PANTHER" id="PTHR30346:SF28">
    <property type="entry name" value="HTH-TYPE TRANSCRIPTIONAL REGULATOR CYNR"/>
    <property type="match status" value="1"/>
</dbReference>
<name>A0AAU9CZ44_9LACO</name>
<evidence type="ECO:0000313" key="7">
    <source>
        <dbReference type="Proteomes" id="UP001321804"/>
    </source>
</evidence>
<accession>A0AAU9CZ44</accession>
<dbReference type="InterPro" id="IPR036390">
    <property type="entry name" value="WH_DNA-bd_sf"/>
</dbReference>
<dbReference type="PRINTS" id="PR00039">
    <property type="entry name" value="HTHLYSR"/>
</dbReference>
<gene>
    <name evidence="6" type="ORF">KIMC2_00580</name>
</gene>
<evidence type="ECO:0000259" key="5">
    <source>
        <dbReference type="PROSITE" id="PS50931"/>
    </source>
</evidence>
<dbReference type="AlphaFoldDB" id="A0AAU9CZ44"/>
<dbReference type="Gene3D" id="1.10.10.10">
    <property type="entry name" value="Winged helix-like DNA-binding domain superfamily/Winged helix DNA-binding domain"/>
    <property type="match status" value="1"/>
</dbReference>
<dbReference type="RefSeq" id="WP_317696856.1">
    <property type="nucleotide sequence ID" value="NZ_AP026801.1"/>
</dbReference>
<comment type="similarity">
    <text evidence="1">Belongs to the LysR transcriptional regulatory family.</text>
</comment>
<evidence type="ECO:0000313" key="6">
    <source>
        <dbReference type="EMBL" id="BDR55496.1"/>
    </source>
</evidence>
<evidence type="ECO:0000256" key="2">
    <source>
        <dbReference type="ARBA" id="ARBA00023015"/>
    </source>
</evidence>
<dbReference type="PANTHER" id="PTHR30346">
    <property type="entry name" value="TRANSCRIPTIONAL DUAL REGULATOR HCAR-RELATED"/>
    <property type="match status" value="1"/>
</dbReference>
<dbReference type="GO" id="GO:0003677">
    <property type="term" value="F:DNA binding"/>
    <property type="evidence" value="ECO:0007669"/>
    <property type="project" value="UniProtKB-KW"/>
</dbReference>
<dbReference type="InterPro" id="IPR000847">
    <property type="entry name" value="LysR_HTH_N"/>
</dbReference>
<dbReference type="Proteomes" id="UP001321804">
    <property type="component" value="Chromosome"/>
</dbReference>
<keyword evidence="3" id="KW-0238">DNA-binding</keyword>
<dbReference type="PROSITE" id="PS50931">
    <property type="entry name" value="HTH_LYSR"/>
    <property type="match status" value="1"/>
</dbReference>
<organism evidence="6 7">
    <name type="scientific">Xylocopilactobacillus apis</name>
    <dbReference type="NCBI Taxonomy" id="2932183"/>
    <lineage>
        <taxon>Bacteria</taxon>
        <taxon>Bacillati</taxon>
        <taxon>Bacillota</taxon>
        <taxon>Bacilli</taxon>
        <taxon>Lactobacillales</taxon>
        <taxon>Lactobacillaceae</taxon>
        <taxon>Xylocopilactobacillus</taxon>
    </lineage>
</organism>
<dbReference type="EMBL" id="AP026801">
    <property type="protein sequence ID" value="BDR55496.1"/>
    <property type="molecule type" value="Genomic_DNA"/>
</dbReference>
<protein>
    <submittedName>
        <fullName evidence="6">LysR family transcriptional regulator</fullName>
    </submittedName>
</protein>
<proteinExistence type="inferred from homology"/>
<evidence type="ECO:0000256" key="3">
    <source>
        <dbReference type="ARBA" id="ARBA00023125"/>
    </source>
</evidence>
<dbReference type="GO" id="GO:0032993">
    <property type="term" value="C:protein-DNA complex"/>
    <property type="evidence" value="ECO:0007669"/>
    <property type="project" value="TreeGrafter"/>
</dbReference>
<evidence type="ECO:0000256" key="4">
    <source>
        <dbReference type="ARBA" id="ARBA00023163"/>
    </source>
</evidence>